<comment type="caution">
    <text evidence="3">The sequence shown here is derived from an EMBL/GenBank/DDBJ whole genome shotgun (WGS) entry which is preliminary data.</text>
</comment>
<gene>
    <name evidence="3" type="ORF">D9T17_00355</name>
</gene>
<dbReference type="Pfam" id="PF13480">
    <property type="entry name" value="Acetyltransf_6"/>
    <property type="match status" value="1"/>
</dbReference>
<evidence type="ECO:0000256" key="1">
    <source>
        <dbReference type="SAM" id="MobiDB-lite"/>
    </source>
</evidence>
<proteinExistence type="predicted"/>
<organism evidence="3 4">
    <name type="scientific">Lysobacter enzymogenes</name>
    <dbReference type="NCBI Taxonomy" id="69"/>
    <lineage>
        <taxon>Bacteria</taxon>
        <taxon>Pseudomonadati</taxon>
        <taxon>Pseudomonadota</taxon>
        <taxon>Gammaproteobacteria</taxon>
        <taxon>Lysobacterales</taxon>
        <taxon>Lysobacteraceae</taxon>
        <taxon>Lysobacter</taxon>
    </lineage>
</organism>
<accession>A0A3N2RPR2</accession>
<name>A0A3N2RPR2_LYSEN</name>
<dbReference type="GO" id="GO:0016740">
    <property type="term" value="F:transferase activity"/>
    <property type="evidence" value="ECO:0007669"/>
    <property type="project" value="UniProtKB-KW"/>
</dbReference>
<evidence type="ECO:0000313" key="4">
    <source>
        <dbReference type="Proteomes" id="UP000275910"/>
    </source>
</evidence>
<reference evidence="3 4" key="1">
    <citation type="submission" date="2018-10" db="EMBL/GenBank/DDBJ databases">
        <title>The genome of Lysobacter enzymogenes OH11.</title>
        <authorList>
            <person name="Liu F."/>
            <person name="Zhao Y."/>
            <person name="Qian G."/>
            <person name="Chen Y."/>
            <person name="Xu H."/>
        </authorList>
    </citation>
    <scope>NUCLEOTIDE SEQUENCE [LARGE SCALE GENOMIC DNA]</scope>
    <source>
        <strain evidence="3 4">OH11</strain>
    </source>
</reference>
<protein>
    <submittedName>
        <fullName evidence="3">GNAT family N-acetyltransferase</fullName>
    </submittedName>
</protein>
<dbReference type="SUPFAM" id="SSF55729">
    <property type="entry name" value="Acyl-CoA N-acyltransferases (Nat)"/>
    <property type="match status" value="1"/>
</dbReference>
<dbReference type="Gene3D" id="3.40.630.30">
    <property type="match status" value="1"/>
</dbReference>
<evidence type="ECO:0000313" key="3">
    <source>
        <dbReference type="EMBL" id="ROU09321.1"/>
    </source>
</evidence>
<sequence>MCAGRTPPSSSAGATDAPPRSRPPPAAARASPLAREETVVRPRIEVFDALERIDRRSYQTLHDASRASLFYDWRFLLAAERSPLLPTQKTLYLCAYDGDELVGCLPAYLQRLAAVDPLGLLARAAQVHDRGAESGLFSHMMHCWDSSVPCLETAGGVREALLDALLDVAAREGAAYAGLLNLGEPAQLRGNRLQPRPLVERYDAQLGLFDDFDHYVRALPSDGRAEMRRQLRKFEASGASAQVLAPPFDDRLEQVCELCFRTTARRGTPHYFPAAPLARFVRLCGDLARLVLIQAQGRVVSGMICWQRRDTFCAWSAGVTYDQSDFSPYTICFAAAFRHAFAHGLQRFEGGRLNERIKRRLGLSPVPLQCAIASLVPPRRAAPPPARAPAPAALD</sequence>
<dbReference type="AlphaFoldDB" id="A0A3N2RPR2"/>
<dbReference type="InterPro" id="IPR016181">
    <property type="entry name" value="Acyl_CoA_acyltransferase"/>
</dbReference>
<dbReference type="InterPro" id="IPR038740">
    <property type="entry name" value="BioF2-like_GNAT_dom"/>
</dbReference>
<keyword evidence="3" id="KW-0808">Transferase</keyword>
<feature type="domain" description="BioF2-like acetyltransferase" evidence="2">
    <location>
        <begin position="222"/>
        <end position="359"/>
    </location>
</feature>
<evidence type="ECO:0000259" key="2">
    <source>
        <dbReference type="Pfam" id="PF13480"/>
    </source>
</evidence>
<dbReference type="EMBL" id="RCTY01000001">
    <property type="protein sequence ID" value="ROU09321.1"/>
    <property type="molecule type" value="Genomic_DNA"/>
</dbReference>
<feature type="region of interest" description="Disordered" evidence="1">
    <location>
        <begin position="1"/>
        <end position="34"/>
    </location>
</feature>
<dbReference type="Proteomes" id="UP000275910">
    <property type="component" value="Unassembled WGS sequence"/>
</dbReference>